<accession>A0A4P9YY03</accession>
<gene>
    <name evidence="3" type="ORF">SYNPS1DRAFT_23697</name>
</gene>
<dbReference type="EMBL" id="KZ990374">
    <property type="protein sequence ID" value="RKP24211.1"/>
    <property type="molecule type" value="Genomic_DNA"/>
</dbReference>
<proteinExistence type="inferred from homology"/>
<dbReference type="Gene3D" id="3.30.450.30">
    <property type="entry name" value="Dynein light chain 2a, cytoplasmic"/>
    <property type="match status" value="1"/>
</dbReference>
<dbReference type="InterPro" id="IPR037587">
    <property type="entry name" value="LAMTOR2-like"/>
</dbReference>
<dbReference type="GO" id="GO:0032008">
    <property type="term" value="P:positive regulation of TOR signaling"/>
    <property type="evidence" value="ECO:0007669"/>
    <property type="project" value="InterPro"/>
</dbReference>
<evidence type="ECO:0000259" key="2">
    <source>
        <dbReference type="SMART" id="SM00960"/>
    </source>
</evidence>
<dbReference type="Pfam" id="PF03259">
    <property type="entry name" value="Robl_LC7"/>
    <property type="match status" value="1"/>
</dbReference>
<sequence length="209" mass="22244">MFATVLVSAHPTPADDRTVEHIHGKEPVTPSASGHGYDGVPQVIITDKKTGKQTRMMLKGPGVDVLRRSECAIDDRLLELAVEVVDSVEAVRAPVMLNRCTDRLLQQAVTGGVETALLLTRDGAVLASATASGADTSIRAAVAASVWKGYEACLHQWSSMGDNPRWLVLQCEQGRALVHPVGELLVALVAQESCELGMLKLKVAVLSGE</sequence>
<dbReference type="Proteomes" id="UP000278143">
    <property type="component" value="Unassembled WGS sequence"/>
</dbReference>
<name>A0A4P9YY03_9FUNG</name>
<dbReference type="SMART" id="SM00960">
    <property type="entry name" value="Robl_LC7"/>
    <property type="match status" value="1"/>
</dbReference>
<dbReference type="GO" id="GO:0060090">
    <property type="term" value="F:molecular adaptor activity"/>
    <property type="evidence" value="ECO:0007669"/>
    <property type="project" value="InterPro"/>
</dbReference>
<keyword evidence="4" id="KW-1185">Reference proteome</keyword>
<dbReference type="AlphaFoldDB" id="A0A4P9YY03"/>
<dbReference type="SUPFAM" id="SSF103196">
    <property type="entry name" value="Roadblock/LC7 domain"/>
    <property type="match status" value="1"/>
</dbReference>
<comment type="similarity">
    <text evidence="1">Belongs to the GAMAD family.</text>
</comment>
<evidence type="ECO:0000313" key="4">
    <source>
        <dbReference type="Proteomes" id="UP000278143"/>
    </source>
</evidence>
<feature type="domain" description="Roadblock/LAMTOR2" evidence="2">
    <location>
        <begin position="101"/>
        <end position="190"/>
    </location>
</feature>
<protein>
    <recommendedName>
        <fullName evidence="2">Roadblock/LAMTOR2 domain-containing protein</fullName>
    </recommendedName>
</protein>
<dbReference type="PANTHER" id="PTHR13323">
    <property type="entry name" value="LATE ENDOSOMAL/LYSOSOMAL MP1 INTERACTING PROTEIN"/>
    <property type="match status" value="1"/>
</dbReference>
<dbReference type="InterPro" id="IPR004942">
    <property type="entry name" value="Roadblock/LAMTOR2_dom"/>
</dbReference>
<dbReference type="OrthoDB" id="271745at2759"/>
<dbReference type="GO" id="GO:0005085">
    <property type="term" value="F:guanyl-nucleotide exchange factor activity"/>
    <property type="evidence" value="ECO:0007669"/>
    <property type="project" value="InterPro"/>
</dbReference>
<evidence type="ECO:0000313" key="3">
    <source>
        <dbReference type="EMBL" id="RKP24211.1"/>
    </source>
</evidence>
<reference evidence="4" key="1">
    <citation type="journal article" date="2018" name="Nat. Microbiol.">
        <title>Leveraging single-cell genomics to expand the fungal tree of life.</title>
        <authorList>
            <person name="Ahrendt S.R."/>
            <person name="Quandt C.A."/>
            <person name="Ciobanu D."/>
            <person name="Clum A."/>
            <person name="Salamov A."/>
            <person name="Andreopoulos B."/>
            <person name="Cheng J.F."/>
            <person name="Woyke T."/>
            <person name="Pelin A."/>
            <person name="Henrissat B."/>
            <person name="Reynolds N.K."/>
            <person name="Benny G.L."/>
            <person name="Smith M.E."/>
            <person name="James T.Y."/>
            <person name="Grigoriev I.V."/>
        </authorList>
    </citation>
    <scope>NUCLEOTIDE SEQUENCE [LARGE SCALE GENOMIC DNA]</scope>
    <source>
        <strain evidence="4">Benny S71-1</strain>
    </source>
</reference>
<organism evidence="3 4">
    <name type="scientific">Syncephalis pseudoplumigaleata</name>
    <dbReference type="NCBI Taxonomy" id="1712513"/>
    <lineage>
        <taxon>Eukaryota</taxon>
        <taxon>Fungi</taxon>
        <taxon>Fungi incertae sedis</taxon>
        <taxon>Zoopagomycota</taxon>
        <taxon>Zoopagomycotina</taxon>
        <taxon>Zoopagomycetes</taxon>
        <taxon>Zoopagales</taxon>
        <taxon>Piptocephalidaceae</taxon>
        <taxon>Syncephalis</taxon>
    </lineage>
</organism>
<evidence type="ECO:0000256" key="1">
    <source>
        <dbReference type="ARBA" id="ARBA00007191"/>
    </source>
</evidence>